<organism evidence="1 2">
    <name type="scientific">Lactobacillus crispatus FB077-07</name>
    <dbReference type="NCBI Taxonomy" id="883092"/>
    <lineage>
        <taxon>Bacteria</taxon>
        <taxon>Bacillati</taxon>
        <taxon>Bacillota</taxon>
        <taxon>Bacilli</taxon>
        <taxon>Lactobacillales</taxon>
        <taxon>Lactobacillaceae</taxon>
        <taxon>Lactobacillus</taxon>
    </lineage>
</organism>
<protein>
    <submittedName>
        <fullName evidence="1">Uncharacterized protein</fullName>
    </submittedName>
</protein>
<reference evidence="1 2" key="1">
    <citation type="submission" date="2012-07" db="EMBL/GenBank/DDBJ databases">
        <title>The Genome Sequence of Lactobacillus crispatus FB077-07.</title>
        <authorList>
            <consortium name="The Broad Institute Genome Sequencing Platform"/>
            <person name="Earl A."/>
            <person name="Ward D."/>
            <person name="Feldgarden M."/>
            <person name="Gevers D."/>
            <person name="Saerens B."/>
            <person name="Vaneechoutte M."/>
            <person name="Walker B."/>
            <person name="Young S.K."/>
            <person name="Zeng Q."/>
            <person name="Gargeya S."/>
            <person name="Fitzgerald M."/>
            <person name="Haas B."/>
            <person name="Abouelleil A."/>
            <person name="Alvarado L."/>
            <person name="Arachchi H.M."/>
            <person name="Berlin A.M."/>
            <person name="Chapman S.B."/>
            <person name="Goldberg J."/>
            <person name="Griggs A."/>
            <person name="Gujja S."/>
            <person name="Hansen M."/>
            <person name="Howarth C."/>
            <person name="Imamovic A."/>
            <person name="Larimer J."/>
            <person name="McCowen C."/>
            <person name="Montmayeur A."/>
            <person name="Murphy C."/>
            <person name="Neiman D."/>
            <person name="Pearson M."/>
            <person name="Priest M."/>
            <person name="Roberts A."/>
            <person name="Saif S."/>
            <person name="Shea T."/>
            <person name="Sisk P."/>
            <person name="Sykes S."/>
            <person name="Wortman J."/>
            <person name="Nusbaum C."/>
            <person name="Birren B."/>
        </authorList>
    </citation>
    <scope>NUCLEOTIDE SEQUENCE [LARGE SCALE GENOMIC DNA]</scope>
    <source>
        <strain evidence="1 2">FB077-07</strain>
    </source>
</reference>
<dbReference type="EMBL" id="AGZG01000096">
    <property type="protein sequence ID" value="EKB64815.1"/>
    <property type="molecule type" value="Genomic_DNA"/>
</dbReference>
<accession>K1M6G1</accession>
<dbReference type="PATRIC" id="fig|883092.3.peg.1724"/>
<comment type="caution">
    <text evidence="1">The sequence shown here is derived from an EMBL/GenBank/DDBJ whole genome shotgun (WGS) entry which is preliminary data.</text>
</comment>
<proteinExistence type="predicted"/>
<evidence type="ECO:0000313" key="2">
    <source>
        <dbReference type="Proteomes" id="UP000004722"/>
    </source>
</evidence>
<dbReference type="AlphaFoldDB" id="K1M6G1"/>
<gene>
    <name evidence="1" type="ORF">HMPREF9249_01730</name>
</gene>
<sequence length="114" mass="13214">MIKIIENAEEKRNESLKLQVGDTLCCWNDKDVLFNVDKNYLMVTKVTDFSDLEKPYTLTALNTTDEQHSATNENYVLYFYSDLDNLARDIADSYDHIKKVDLVATAKEHNDDED</sequence>
<dbReference type="RefSeq" id="WP_005729641.1">
    <property type="nucleotide sequence ID" value="NZ_JH932273.1"/>
</dbReference>
<name>K1M6G1_9LACO</name>
<dbReference type="Proteomes" id="UP000004722">
    <property type="component" value="Unassembled WGS sequence"/>
</dbReference>
<dbReference type="HOGENOM" id="CLU_2155104_0_0_9"/>
<evidence type="ECO:0000313" key="1">
    <source>
        <dbReference type="EMBL" id="EKB64815.1"/>
    </source>
</evidence>